<keyword evidence="5" id="KW-1185">Reference proteome</keyword>
<comment type="similarity">
    <text evidence="1">Belongs to the short-chain dehydrogenases/reductases (SDR) family.</text>
</comment>
<dbReference type="Pfam" id="PF13561">
    <property type="entry name" value="adh_short_C2"/>
    <property type="match status" value="1"/>
</dbReference>
<dbReference type="PANTHER" id="PTHR43669:SF3">
    <property type="entry name" value="ALCOHOL DEHYDROGENASE, PUTATIVE (AFU_ORTHOLOGUE AFUA_3G03445)-RELATED"/>
    <property type="match status" value="1"/>
</dbReference>
<accession>A0A9X2BXV0</accession>
<keyword evidence="2" id="KW-0560">Oxidoreductase</keyword>
<dbReference type="FunFam" id="3.40.50.720:FF:000084">
    <property type="entry name" value="Short-chain dehydrogenase reductase"/>
    <property type="match status" value="1"/>
</dbReference>
<dbReference type="AlphaFoldDB" id="A0A9X2BXV0"/>
<reference evidence="4" key="1">
    <citation type="submission" date="2021-11" db="EMBL/GenBank/DDBJ databases">
        <title>BS-T2-15 a new species belonging to the Comamonadaceae family isolated from the soil of a French oak forest.</title>
        <authorList>
            <person name="Mieszkin S."/>
            <person name="Alain K."/>
        </authorList>
    </citation>
    <scope>NUCLEOTIDE SEQUENCE</scope>
    <source>
        <strain evidence="4">BS-T2-15</strain>
    </source>
</reference>
<dbReference type="SUPFAM" id="SSF51735">
    <property type="entry name" value="NAD(P)-binding Rossmann-fold domains"/>
    <property type="match status" value="1"/>
</dbReference>
<name>A0A9X2BXV0_9BURK</name>
<evidence type="ECO:0000256" key="1">
    <source>
        <dbReference type="ARBA" id="ARBA00006484"/>
    </source>
</evidence>
<feature type="domain" description="Ketoreductase" evidence="3">
    <location>
        <begin position="7"/>
        <end position="185"/>
    </location>
</feature>
<evidence type="ECO:0000313" key="5">
    <source>
        <dbReference type="Proteomes" id="UP001139353"/>
    </source>
</evidence>
<dbReference type="PROSITE" id="PS00061">
    <property type="entry name" value="ADH_SHORT"/>
    <property type="match status" value="1"/>
</dbReference>
<gene>
    <name evidence="4" type="ORF">LPC04_04565</name>
</gene>
<dbReference type="PANTHER" id="PTHR43669">
    <property type="entry name" value="5-KETO-D-GLUCONATE 5-REDUCTASE"/>
    <property type="match status" value="1"/>
</dbReference>
<dbReference type="InterPro" id="IPR020904">
    <property type="entry name" value="Sc_DH/Rdtase_CS"/>
</dbReference>
<dbReference type="EMBL" id="JAJLJH010000001">
    <property type="protein sequence ID" value="MCK9684978.1"/>
    <property type="molecule type" value="Genomic_DNA"/>
</dbReference>
<dbReference type="InterPro" id="IPR036291">
    <property type="entry name" value="NAD(P)-bd_dom_sf"/>
</dbReference>
<sequence length="244" mass="24675">MTRLNGKTAVITGGATGIGLAAAKRFIEEGAFVFIFGRRQDALDAAIATLGPNARAVKGSVSDLADLDRLYAAVKAERGTLDIVFANAGAGSPVPLGKITAAHIDDTFDTNVKGTIFTVQQALPLMGKGGSIILTGSSAGTTGAPGFTAYSASKAAVRNLARTWAEDLKGTGIRVNVLSPGATATELAKASLGEEGQKAYGAMTPLQRMADPSEIAAAAAFLASPDSSFMTASELAVDGGLAQL</sequence>
<dbReference type="PRINTS" id="PR00081">
    <property type="entry name" value="GDHRDH"/>
</dbReference>
<dbReference type="SMART" id="SM00822">
    <property type="entry name" value="PKS_KR"/>
    <property type="match status" value="1"/>
</dbReference>
<proteinExistence type="inferred from homology"/>
<dbReference type="Proteomes" id="UP001139353">
    <property type="component" value="Unassembled WGS sequence"/>
</dbReference>
<dbReference type="InterPro" id="IPR002347">
    <property type="entry name" value="SDR_fam"/>
</dbReference>
<dbReference type="GO" id="GO:0016491">
    <property type="term" value="F:oxidoreductase activity"/>
    <property type="evidence" value="ECO:0007669"/>
    <property type="project" value="UniProtKB-KW"/>
</dbReference>
<evidence type="ECO:0000259" key="3">
    <source>
        <dbReference type="SMART" id="SM00822"/>
    </source>
</evidence>
<dbReference type="InterPro" id="IPR057326">
    <property type="entry name" value="KR_dom"/>
</dbReference>
<organism evidence="4 5">
    <name type="scientific">Scleromatobacter humisilvae</name>
    <dbReference type="NCBI Taxonomy" id="2897159"/>
    <lineage>
        <taxon>Bacteria</taxon>
        <taxon>Pseudomonadati</taxon>
        <taxon>Pseudomonadota</taxon>
        <taxon>Betaproteobacteria</taxon>
        <taxon>Burkholderiales</taxon>
        <taxon>Sphaerotilaceae</taxon>
        <taxon>Scleromatobacter</taxon>
    </lineage>
</organism>
<dbReference type="Gene3D" id="3.40.50.720">
    <property type="entry name" value="NAD(P)-binding Rossmann-like Domain"/>
    <property type="match status" value="1"/>
</dbReference>
<evidence type="ECO:0000256" key="2">
    <source>
        <dbReference type="ARBA" id="ARBA00023002"/>
    </source>
</evidence>
<protein>
    <submittedName>
        <fullName evidence="4">SDR family oxidoreductase</fullName>
    </submittedName>
</protein>
<dbReference type="CDD" id="cd05233">
    <property type="entry name" value="SDR_c"/>
    <property type="match status" value="1"/>
</dbReference>
<evidence type="ECO:0000313" key="4">
    <source>
        <dbReference type="EMBL" id="MCK9684978.1"/>
    </source>
</evidence>
<comment type="caution">
    <text evidence="4">The sequence shown here is derived from an EMBL/GenBank/DDBJ whole genome shotgun (WGS) entry which is preliminary data.</text>
</comment>
<dbReference type="RefSeq" id="WP_275680997.1">
    <property type="nucleotide sequence ID" value="NZ_JAJLJH010000001.1"/>
</dbReference>